<evidence type="ECO:0000313" key="4">
    <source>
        <dbReference type="EMBL" id="GIG43860.1"/>
    </source>
</evidence>
<dbReference type="Proteomes" id="UP000660611">
    <property type="component" value="Unassembled WGS sequence"/>
</dbReference>
<dbReference type="Gene3D" id="2.40.10.120">
    <property type="match status" value="1"/>
</dbReference>
<dbReference type="NCBIfam" id="NF041121">
    <property type="entry name" value="SAV_2336_NTERM"/>
    <property type="match status" value="1"/>
</dbReference>
<dbReference type="EMBL" id="BONQ01000029">
    <property type="protein sequence ID" value="GIG43860.1"/>
    <property type="molecule type" value="Genomic_DNA"/>
</dbReference>
<dbReference type="RefSeq" id="WP_203845718.1">
    <property type="nucleotide sequence ID" value="NZ_BAAAVW010000006.1"/>
</dbReference>
<reference evidence="4" key="1">
    <citation type="submission" date="2021-01" db="EMBL/GenBank/DDBJ databases">
        <title>Whole genome shotgun sequence of Dactylosporangium siamense NBRC 106093.</title>
        <authorList>
            <person name="Komaki H."/>
            <person name="Tamura T."/>
        </authorList>
    </citation>
    <scope>NUCLEOTIDE SEQUENCE</scope>
    <source>
        <strain evidence="4">NBRC 106093</strain>
    </source>
</reference>
<keyword evidence="5" id="KW-1185">Reference proteome</keyword>
<sequence length="1355" mass="145021">MIDRVVRAIAAAAPGCSAEAIADALWLATLAARQDPEPDVALPAAADPRPPDRDTTPAAPVPPPRAEPPPGPPAGDLVETGPAETAAAGVPAIAVGLTAAADRRQQIPAAYALAPFRRVHRPGPPVVDIDATVDATADAGSLTVVTRPGRERGLDVAIVVEDSPVAAAWAEAIADFEGVVRRAGAFRQVTRWTLHWEPAPVLRDANGADHGPLRLTDPTGRRLILVVTDATADPWYAPEIWTLLQRWAQLMPVAVLNLLPARYWGFTAVGSPTVALRARRPGAVNATADVLRAWWSGDDTGPVAVPVVALQPADVRRWAHAMAAGTGWIDAVWAGPPDARPGGETNAGLSAADRVRAFQARATPHAQTLARILAGAPVLSLPLLQILQRELLPAAGPAELAEILVSGLLERLPAAPTGPQSRLRWRPGIAELLARGTSASQDWSVYEVLSAHLQRWAGSGQSIEALLAHPLGPYTVDPDLEPFALMSRRLAQRLGIDAPPSPADGADRPANGAARTATVLCVDGSSSWYWSLGRGVEAWHAAMADGLARAVDDPQQVPLRFPDNVEVIDFADLFGGGPPPTSATEMGNLERAVLLGWLSASGADDTAARTQSWSKVRATVLRTLNWTTQGKTLVSRSGSPLAELMVRYLTDPDVRTAVQQRIAAAITPNIKVIVASSVGAIAVYEALSAHPELTIQALITLGAPLGDPVVLPRLQPPPGHPLTNVGFWTNIAAQGDLVAHVDQLPRGLVDRWQNVFVDNGDQPHGALRYLGQPETGAAILAGLTGQRPVGAPRFDNLAASCVVLVHAAGLTGSGFFVAPGVVVTSAHLVRGGDDVQVRWRDEQFTATVRWAPDETSPDLAVLDVELAPRRHPTLRLADRTPALGASLITVGFTQVSGGPELQAAHLAYQGSSGGFLRLLGEVRPGMSGAPMIDPQTGAVLAVVNSTNQLESAVHAVPIGALRQMPVQEYQRLLRAHDLHHRNDPDPAASEERELLALLAEHPAAPQVEHHRAFERATGGAVREPELPLNDYRDVVAELGELMTPAGEVPPVLGYVASLARTSESLRTWLMRAATERGLDTELLAQMSAPTRTSLIISVEPAVRAPDRYRSTIWFHHEASAISQFTSFEVAAGIEEIGRQLRRSIADAIHATEPDRHLDLLEFVVPDTLMDVDFENWREPGRSRPEFGRSHAVAVRSLDRFRDVEMLTSSWRRWEAIGSKAAITPRAMPCRFDDQRLESLIEDLELDDGDVPVFGSSPVSTDAFATMIYSGVPVMAWRRGACAGTPDGDHEQCQGQLSAAEICRALQGAHRDDLPERVRHHRMVAASMLTPDEHVGRDLVLLWDDPGRRLDPLPLS</sequence>
<name>A0A919PFG7_9ACTN</name>
<dbReference type="Pfam" id="PF20028">
    <property type="entry name" value="VMAP-C"/>
    <property type="match status" value="1"/>
</dbReference>
<evidence type="ECO:0008006" key="6">
    <source>
        <dbReference type="Google" id="ProtNLM"/>
    </source>
</evidence>
<dbReference type="SUPFAM" id="SSF50494">
    <property type="entry name" value="Trypsin-like serine proteases"/>
    <property type="match status" value="1"/>
</dbReference>
<protein>
    <recommendedName>
        <fullName evidence="6">Trypsin-like peptidase domain-containing protein</fullName>
    </recommendedName>
</protein>
<organism evidence="4 5">
    <name type="scientific">Dactylosporangium siamense</name>
    <dbReference type="NCBI Taxonomy" id="685454"/>
    <lineage>
        <taxon>Bacteria</taxon>
        <taxon>Bacillati</taxon>
        <taxon>Actinomycetota</taxon>
        <taxon>Actinomycetes</taxon>
        <taxon>Micromonosporales</taxon>
        <taxon>Micromonosporaceae</taxon>
        <taxon>Dactylosporangium</taxon>
    </lineage>
</organism>
<dbReference type="InterPro" id="IPR047738">
    <property type="entry name" value="SAV_2336-like_N"/>
</dbReference>
<comment type="caution">
    <text evidence="4">The sequence shown here is derived from an EMBL/GenBank/DDBJ whole genome shotgun (WGS) entry which is preliminary data.</text>
</comment>
<evidence type="ECO:0000313" key="5">
    <source>
        <dbReference type="Proteomes" id="UP000660611"/>
    </source>
</evidence>
<dbReference type="InterPro" id="IPR045555">
    <property type="entry name" value="VMAP-M0"/>
</dbReference>
<feature type="region of interest" description="Disordered" evidence="1">
    <location>
        <begin position="38"/>
        <end position="80"/>
    </location>
</feature>
<evidence type="ECO:0000256" key="1">
    <source>
        <dbReference type="SAM" id="MobiDB-lite"/>
    </source>
</evidence>
<accession>A0A919PFG7</accession>
<evidence type="ECO:0000259" key="3">
    <source>
        <dbReference type="Pfam" id="PF20028"/>
    </source>
</evidence>
<evidence type="ECO:0000259" key="2">
    <source>
        <dbReference type="Pfam" id="PF19916"/>
    </source>
</evidence>
<feature type="domain" description="vWA-MoxR associated protein C-terminal" evidence="3">
    <location>
        <begin position="1106"/>
        <end position="1345"/>
    </location>
</feature>
<feature type="compositionally biased region" description="Pro residues" evidence="1">
    <location>
        <begin position="59"/>
        <end position="73"/>
    </location>
</feature>
<proteinExistence type="predicted"/>
<dbReference type="InterPro" id="IPR045450">
    <property type="entry name" value="VMAP_C"/>
</dbReference>
<feature type="domain" description="vWA-MoxR associated protein middle region 0" evidence="2">
    <location>
        <begin position="989"/>
        <end position="1084"/>
    </location>
</feature>
<dbReference type="InterPro" id="IPR009003">
    <property type="entry name" value="Peptidase_S1_PA"/>
</dbReference>
<dbReference type="Pfam" id="PF19916">
    <property type="entry name" value="VMAP-M0"/>
    <property type="match status" value="1"/>
</dbReference>
<dbReference type="Pfam" id="PF13365">
    <property type="entry name" value="Trypsin_2"/>
    <property type="match status" value="1"/>
</dbReference>
<gene>
    <name evidence="4" type="ORF">Dsi01nite_019010</name>
</gene>